<dbReference type="AlphaFoldDB" id="I0IBS9"/>
<feature type="transmembrane region" description="Helical" evidence="1">
    <location>
        <begin position="62"/>
        <end position="83"/>
    </location>
</feature>
<name>I0IBS9_PHYMF</name>
<keyword evidence="1" id="KW-1133">Transmembrane helix</keyword>
<accession>I0IBS9</accession>
<evidence type="ECO:0000256" key="1">
    <source>
        <dbReference type="SAM" id="Phobius"/>
    </source>
</evidence>
<dbReference type="EMBL" id="AP012338">
    <property type="protein sequence ID" value="BAM02717.1"/>
    <property type="molecule type" value="Genomic_DNA"/>
</dbReference>
<feature type="transmembrane region" description="Helical" evidence="1">
    <location>
        <begin position="36"/>
        <end position="55"/>
    </location>
</feature>
<keyword evidence="1" id="KW-0812">Transmembrane</keyword>
<dbReference type="RefSeq" id="WP_014435937.1">
    <property type="nucleotide sequence ID" value="NC_017080.1"/>
</dbReference>
<gene>
    <name evidence="2" type="ordered locus">PSMK_05580</name>
</gene>
<dbReference type="Proteomes" id="UP000007881">
    <property type="component" value="Chromosome"/>
</dbReference>
<sequence length="84" mass="8592">MSTTPTASRERPSFSIPSIVAIVATLLIFFTEGYDVLLAIVAIVAGVIGGLLALAPGIRGGITSILSVILALLAIVVSLFQVVL</sequence>
<keyword evidence="3" id="KW-1185">Reference proteome</keyword>
<protein>
    <submittedName>
        <fullName evidence="2">Uncharacterized protein</fullName>
    </submittedName>
</protein>
<keyword evidence="1" id="KW-0472">Membrane</keyword>
<dbReference type="KEGG" id="phm:PSMK_05580"/>
<feature type="transmembrane region" description="Helical" evidence="1">
    <location>
        <begin position="12"/>
        <end position="30"/>
    </location>
</feature>
<organism evidence="2 3">
    <name type="scientific">Phycisphaera mikurensis (strain NBRC 102666 / KCTC 22515 / FYK2301M01)</name>
    <dbReference type="NCBI Taxonomy" id="1142394"/>
    <lineage>
        <taxon>Bacteria</taxon>
        <taxon>Pseudomonadati</taxon>
        <taxon>Planctomycetota</taxon>
        <taxon>Phycisphaerae</taxon>
        <taxon>Phycisphaerales</taxon>
        <taxon>Phycisphaeraceae</taxon>
        <taxon>Phycisphaera</taxon>
    </lineage>
</organism>
<reference evidence="2 3" key="1">
    <citation type="submission" date="2012-02" db="EMBL/GenBank/DDBJ databases">
        <title>Complete genome sequence of Phycisphaera mikurensis NBRC 102666.</title>
        <authorList>
            <person name="Ankai A."/>
            <person name="Hosoyama A."/>
            <person name="Terui Y."/>
            <person name="Sekine M."/>
            <person name="Fukai R."/>
            <person name="Kato Y."/>
            <person name="Nakamura S."/>
            <person name="Yamada-Narita S."/>
            <person name="Kawakoshi A."/>
            <person name="Fukunaga Y."/>
            <person name="Yamazaki S."/>
            <person name="Fujita N."/>
        </authorList>
    </citation>
    <scope>NUCLEOTIDE SEQUENCE [LARGE SCALE GENOMIC DNA]</scope>
    <source>
        <strain evidence="3">NBRC 102666 / KCTC 22515 / FYK2301M01</strain>
    </source>
</reference>
<dbReference type="HOGENOM" id="CLU_2524641_0_0_0"/>
<evidence type="ECO:0000313" key="3">
    <source>
        <dbReference type="Proteomes" id="UP000007881"/>
    </source>
</evidence>
<proteinExistence type="predicted"/>
<evidence type="ECO:0000313" key="2">
    <source>
        <dbReference type="EMBL" id="BAM02717.1"/>
    </source>
</evidence>